<evidence type="ECO:0000313" key="2">
    <source>
        <dbReference type="EMBL" id="MEE6262151.1"/>
    </source>
</evidence>
<protein>
    <submittedName>
        <fullName evidence="2">Uncharacterized protein</fullName>
    </submittedName>
</protein>
<comment type="caution">
    <text evidence="2">The sequence shown here is derived from an EMBL/GenBank/DDBJ whole genome shotgun (WGS) entry which is preliminary data.</text>
</comment>
<name>A0ABU7S082_9ACTN</name>
<gene>
    <name evidence="1" type="ORF">V1633_18600</name>
    <name evidence="2" type="ORF">V1633_27055</name>
</gene>
<organism evidence="2 3">
    <name type="scientific">Plantactinospora sonchi</name>
    <dbReference type="NCBI Taxonomy" id="1544735"/>
    <lineage>
        <taxon>Bacteria</taxon>
        <taxon>Bacillati</taxon>
        <taxon>Actinomycetota</taxon>
        <taxon>Actinomycetes</taxon>
        <taxon>Micromonosporales</taxon>
        <taxon>Micromonosporaceae</taxon>
        <taxon>Plantactinospora</taxon>
    </lineage>
</organism>
<evidence type="ECO:0000313" key="3">
    <source>
        <dbReference type="Proteomes" id="UP001332243"/>
    </source>
</evidence>
<dbReference type="EMBL" id="JAZGQK010000025">
    <property type="protein sequence ID" value="MEE6262151.1"/>
    <property type="molecule type" value="Genomic_DNA"/>
</dbReference>
<proteinExistence type="predicted"/>
<dbReference type="EMBL" id="JAZGQK010000016">
    <property type="protein sequence ID" value="MEE6260497.1"/>
    <property type="molecule type" value="Genomic_DNA"/>
</dbReference>
<dbReference type="RefSeq" id="WP_331215616.1">
    <property type="nucleotide sequence ID" value="NZ_JAZGQK010000016.1"/>
</dbReference>
<accession>A0ABU7S082</accession>
<sequence>MTAVQVLLECCEPKVLPDVLTRRRQAAEEVLRHASVLGATLVRAVLDSGDDGLRLALAGNRAFPASHPEAAAELAATATAPIAAALLRHGDAKLRAEVLAVVDPADPWWRRPGGFVPTLVDRARYEWQMITDLAGTTPFEEIDHVFLSLDRARTARRELEVLAHVWRRAGRDAVAGYPTAQFDPLVAESLADALGAEDGVAALERATHELETAAGVARLLRAVDRGTAELAPDQLVDWSAVVAGDAEQPYGAAAAKALGERADCPDALRTSFVHRFGVDVLNWFPGPVGLPVMLACAEELANGNAVVTGTRLLGEKVAEALEQGTVTAAQVVERLAPVGCLPGVAVMAEPLRTAVGELVGATVGTDPGAWRALWKHLSSWPGSLPELLAAATATAGEVRRWANARPAPALDGKPPAWTRSRRAFRDLLLCCPTETVMAILPVLDGRATYDLLHRGTVGPELVAALIDTNNLAHLRLLAGNRDLPADTFDALLAYDDTEINTGLYQSPHATPAVRRRILAGLRHDEAWPGGTDRLPLGDRLRAHLLEPAERRFMLPWIESGLTELAVELMRRTRVPTGLLQLRMVLAVARREGVPAARALFEVDLTRRAYQGNPWLVAVRKAAAGALDGPDEAAAVRAVQALVDRESTPDKWLGRLRRADPMAGDLHILEAEQHVTDWTLLLAEHRREPFPYGVLVYLGKLPGCPAELVAEVAAGPPSTDGSDGPVVPPTTPDGSVDWTDWATWAPRAVAAGTVPLADLATTAAPVSALLRAGGKAGWWRTADDPLPGLCREVLGENLDGWLLALDLVDNFPGTLPELLTTSRMATAVLSPH</sequence>
<reference evidence="2 3" key="1">
    <citation type="submission" date="2024-01" db="EMBL/GenBank/DDBJ databases">
        <title>Genome insights into Plantactinospora sonchi sp. nov.</title>
        <authorList>
            <person name="Wang L."/>
        </authorList>
    </citation>
    <scope>NUCLEOTIDE SEQUENCE [LARGE SCALE GENOMIC DNA]</scope>
    <source>
        <strain evidence="2 3">NEAU-QY2</strain>
    </source>
</reference>
<keyword evidence="3" id="KW-1185">Reference proteome</keyword>
<dbReference type="Proteomes" id="UP001332243">
    <property type="component" value="Unassembled WGS sequence"/>
</dbReference>
<evidence type="ECO:0000313" key="1">
    <source>
        <dbReference type="EMBL" id="MEE6260497.1"/>
    </source>
</evidence>